<evidence type="ECO:0000259" key="13">
    <source>
        <dbReference type="Pfam" id="PF00852"/>
    </source>
</evidence>
<dbReference type="PANTHER" id="PTHR48438">
    <property type="entry name" value="ALPHA-(1,3)-FUCOSYLTRANSFERASE C-RELATED"/>
    <property type="match status" value="1"/>
</dbReference>
<dbReference type="Proteomes" id="UP000054047">
    <property type="component" value="Unassembled WGS sequence"/>
</dbReference>
<evidence type="ECO:0000256" key="5">
    <source>
        <dbReference type="ARBA" id="ARBA00022679"/>
    </source>
</evidence>
<dbReference type="Pfam" id="PF17039">
    <property type="entry name" value="Glyco_tran_10_N"/>
    <property type="match status" value="1"/>
</dbReference>
<dbReference type="UniPathway" id="UPA00378"/>
<dbReference type="PANTHER" id="PTHR48438:SF1">
    <property type="entry name" value="ALPHA-(1,3)-FUCOSYLTRANSFERASE C-RELATED"/>
    <property type="match status" value="1"/>
</dbReference>
<feature type="domain" description="Fucosyltransferase C-terminal" evidence="13">
    <location>
        <begin position="144"/>
        <end position="193"/>
    </location>
</feature>
<keyword evidence="5 12" id="KW-0808">Transferase</keyword>
<evidence type="ECO:0000256" key="10">
    <source>
        <dbReference type="ARBA" id="ARBA00023136"/>
    </source>
</evidence>
<keyword evidence="8" id="KW-1133">Transmembrane helix</keyword>
<dbReference type="InterPro" id="IPR038577">
    <property type="entry name" value="GT10-like_C_sf"/>
</dbReference>
<evidence type="ECO:0000256" key="11">
    <source>
        <dbReference type="ARBA" id="ARBA00023180"/>
    </source>
</evidence>
<evidence type="ECO:0000259" key="14">
    <source>
        <dbReference type="Pfam" id="PF17039"/>
    </source>
</evidence>
<feature type="domain" description="Fucosyltransferase N-terminal" evidence="14">
    <location>
        <begin position="53"/>
        <end position="137"/>
    </location>
</feature>
<dbReference type="InterPro" id="IPR031481">
    <property type="entry name" value="Glyco_tran_10_N"/>
</dbReference>
<evidence type="ECO:0000313" key="15">
    <source>
        <dbReference type="EMBL" id="KIH68142.1"/>
    </source>
</evidence>
<dbReference type="AlphaFoldDB" id="A0A0C2DYP5"/>
<gene>
    <name evidence="15" type="ORF">ANCDUO_01523</name>
</gene>
<evidence type="ECO:0000256" key="6">
    <source>
        <dbReference type="ARBA" id="ARBA00022692"/>
    </source>
</evidence>
<name>A0A0C2DYP5_9BILA</name>
<reference evidence="15 16" key="1">
    <citation type="submission" date="2013-12" db="EMBL/GenBank/DDBJ databases">
        <title>Draft genome of the parsitic nematode Ancylostoma duodenale.</title>
        <authorList>
            <person name="Mitreva M."/>
        </authorList>
    </citation>
    <scope>NUCLEOTIDE SEQUENCE [LARGE SCALE GENOMIC DNA]</scope>
    <source>
        <strain evidence="15 16">Zhejiang</strain>
    </source>
</reference>
<evidence type="ECO:0000256" key="1">
    <source>
        <dbReference type="ARBA" id="ARBA00004447"/>
    </source>
</evidence>
<evidence type="ECO:0000256" key="12">
    <source>
        <dbReference type="RuleBase" id="RU003832"/>
    </source>
</evidence>
<dbReference type="SUPFAM" id="SSF53756">
    <property type="entry name" value="UDP-Glycosyltransferase/glycogen phosphorylase"/>
    <property type="match status" value="1"/>
</dbReference>
<dbReference type="GO" id="GO:0008417">
    <property type="term" value="F:fucosyltransferase activity"/>
    <property type="evidence" value="ECO:0007669"/>
    <property type="project" value="InterPro"/>
</dbReference>
<keyword evidence="6 12" id="KW-0812">Transmembrane</keyword>
<dbReference type="Gene3D" id="3.40.50.11660">
    <property type="entry name" value="Glycosyl transferase family 10, C-terminal domain"/>
    <property type="match status" value="1"/>
</dbReference>
<sequence length="194" mass="22594">MEYCSAESLRLRHRNVPANIVEFLILLVYARERPVVIYYPPEFSPSLPSGFAIFHKNGCQVRNCVLTKAGSHKRTADVVLFGENTAWDPHFPRRRNQIWIIRLLESPENTQSLKYYDGKINFTASYHDESDLPVPYGVFERFPVVDIYGSCGKGSLTKEGAQRIIRNNYKFYLAFENSNCRQYITEKFWINALR</sequence>
<dbReference type="GO" id="GO:0032580">
    <property type="term" value="C:Golgi cisterna membrane"/>
    <property type="evidence" value="ECO:0007669"/>
    <property type="project" value="UniProtKB-SubCell"/>
</dbReference>
<keyword evidence="11" id="KW-0325">Glycoprotein</keyword>
<evidence type="ECO:0000256" key="3">
    <source>
        <dbReference type="ARBA" id="ARBA00008919"/>
    </source>
</evidence>
<evidence type="ECO:0000256" key="7">
    <source>
        <dbReference type="ARBA" id="ARBA00022968"/>
    </source>
</evidence>
<dbReference type="OrthoDB" id="427096at2759"/>
<keyword evidence="9 12" id="KW-0333">Golgi apparatus</keyword>
<comment type="pathway">
    <text evidence="2">Protein modification; protein glycosylation.</text>
</comment>
<evidence type="ECO:0000256" key="4">
    <source>
        <dbReference type="ARBA" id="ARBA00022676"/>
    </source>
</evidence>
<evidence type="ECO:0000256" key="9">
    <source>
        <dbReference type="ARBA" id="ARBA00023034"/>
    </source>
</evidence>
<accession>A0A0C2DYP5</accession>
<evidence type="ECO:0000256" key="2">
    <source>
        <dbReference type="ARBA" id="ARBA00004922"/>
    </source>
</evidence>
<comment type="similarity">
    <text evidence="3 12">Belongs to the glycosyltransferase 10 family.</text>
</comment>
<keyword evidence="7" id="KW-0735">Signal-anchor</keyword>
<protein>
    <recommendedName>
        <fullName evidence="12">Fucosyltransferase</fullName>
        <ecNumber evidence="12">2.4.1.-</ecNumber>
    </recommendedName>
</protein>
<keyword evidence="16" id="KW-1185">Reference proteome</keyword>
<comment type="subcellular location">
    <subcellularLocation>
        <location evidence="1 12">Golgi apparatus</location>
        <location evidence="1 12">Golgi stack membrane</location>
        <topology evidence="1 12">Single-pass type II membrane protein</topology>
    </subcellularLocation>
</comment>
<dbReference type="InterPro" id="IPR055270">
    <property type="entry name" value="Glyco_tran_10_C"/>
</dbReference>
<keyword evidence="4 12" id="KW-0328">Glycosyltransferase</keyword>
<proteinExistence type="inferred from homology"/>
<dbReference type="Pfam" id="PF00852">
    <property type="entry name" value="Glyco_transf_10"/>
    <property type="match status" value="1"/>
</dbReference>
<dbReference type="EC" id="2.4.1.-" evidence="12"/>
<organism evidence="15 16">
    <name type="scientific">Ancylostoma duodenale</name>
    <dbReference type="NCBI Taxonomy" id="51022"/>
    <lineage>
        <taxon>Eukaryota</taxon>
        <taxon>Metazoa</taxon>
        <taxon>Ecdysozoa</taxon>
        <taxon>Nematoda</taxon>
        <taxon>Chromadorea</taxon>
        <taxon>Rhabditida</taxon>
        <taxon>Rhabditina</taxon>
        <taxon>Rhabditomorpha</taxon>
        <taxon>Strongyloidea</taxon>
        <taxon>Ancylostomatidae</taxon>
        <taxon>Ancylostomatinae</taxon>
        <taxon>Ancylostoma</taxon>
    </lineage>
</organism>
<evidence type="ECO:0000256" key="8">
    <source>
        <dbReference type="ARBA" id="ARBA00022989"/>
    </source>
</evidence>
<dbReference type="InterPro" id="IPR001503">
    <property type="entry name" value="Glyco_trans_10"/>
</dbReference>
<dbReference type="EMBL" id="KN726454">
    <property type="protein sequence ID" value="KIH68142.1"/>
    <property type="molecule type" value="Genomic_DNA"/>
</dbReference>
<evidence type="ECO:0000313" key="16">
    <source>
        <dbReference type="Proteomes" id="UP000054047"/>
    </source>
</evidence>
<keyword evidence="10" id="KW-0472">Membrane</keyword>